<comment type="caution">
    <text evidence="2">The sequence shown here is derived from an EMBL/GenBank/DDBJ whole genome shotgun (WGS) entry which is preliminary data.</text>
</comment>
<dbReference type="InterPro" id="IPR032710">
    <property type="entry name" value="NTF2-like_dom_sf"/>
</dbReference>
<dbReference type="Gene3D" id="3.10.450.50">
    <property type="match status" value="1"/>
</dbReference>
<gene>
    <name evidence="2" type="ORF">HLH35_13120</name>
</gene>
<organism evidence="2 3">
    <name type="scientific">Gluconacetobacter asukensis</name>
    <dbReference type="NCBI Taxonomy" id="1017181"/>
    <lineage>
        <taxon>Bacteria</taxon>
        <taxon>Pseudomonadati</taxon>
        <taxon>Pseudomonadota</taxon>
        <taxon>Alphaproteobacteria</taxon>
        <taxon>Acetobacterales</taxon>
        <taxon>Acetobacteraceae</taxon>
        <taxon>Gluconacetobacter</taxon>
    </lineage>
</organism>
<proteinExistence type="predicted"/>
<evidence type="ECO:0000259" key="1">
    <source>
        <dbReference type="Pfam" id="PF12680"/>
    </source>
</evidence>
<dbReference type="SUPFAM" id="SSF54427">
    <property type="entry name" value="NTF2-like"/>
    <property type="match status" value="1"/>
</dbReference>
<dbReference type="AlphaFoldDB" id="A0A7W4J1T0"/>
<dbReference type="EMBL" id="JABEQE010000011">
    <property type="protein sequence ID" value="MBB2173047.1"/>
    <property type="molecule type" value="Genomic_DNA"/>
</dbReference>
<dbReference type="InterPro" id="IPR037401">
    <property type="entry name" value="SnoaL-like"/>
</dbReference>
<feature type="domain" description="SnoaL-like" evidence="1">
    <location>
        <begin position="14"/>
        <end position="113"/>
    </location>
</feature>
<dbReference type="Pfam" id="PF12680">
    <property type="entry name" value="SnoaL_2"/>
    <property type="match status" value="1"/>
</dbReference>
<dbReference type="Proteomes" id="UP000577891">
    <property type="component" value="Unassembled WGS sequence"/>
</dbReference>
<keyword evidence="3" id="KW-1185">Reference proteome</keyword>
<sequence>MEIDTQSRKEAEIVRRQLDAYNARDIETFMSCWAENAEIFAWPATLLASGAADIRARHVERFKEPDLFAKLISRVAVGGLVVDREVVTRNVPEGSGTLDVIGIYELEEGRIRRAWFKQGALVSGS</sequence>
<evidence type="ECO:0000313" key="2">
    <source>
        <dbReference type="EMBL" id="MBB2173047.1"/>
    </source>
</evidence>
<dbReference type="InterPro" id="IPR008317">
    <property type="entry name" value="UCP030561"/>
</dbReference>
<evidence type="ECO:0000313" key="3">
    <source>
        <dbReference type="Proteomes" id="UP000577891"/>
    </source>
</evidence>
<protein>
    <submittedName>
        <fullName evidence="2">SnoaL-like domain-containing protein</fullName>
    </submittedName>
</protein>
<reference evidence="2 3" key="1">
    <citation type="submission" date="2020-04" db="EMBL/GenBank/DDBJ databases">
        <title>Description of novel Gluconacetobacter.</title>
        <authorList>
            <person name="Sombolestani A."/>
        </authorList>
    </citation>
    <scope>NUCLEOTIDE SEQUENCE [LARGE SCALE GENOMIC DNA]</scope>
    <source>
        <strain evidence="2 3">LMG 27724</strain>
    </source>
</reference>
<accession>A0A7W4J1T0</accession>
<name>A0A7W4J1T0_9PROT</name>
<dbReference type="PIRSF" id="PIRSF030561">
    <property type="entry name" value="UCP030561"/>
    <property type="match status" value="1"/>
</dbReference>